<dbReference type="EMBL" id="LCJB01000002">
    <property type="protein sequence ID" value="KKT72036.1"/>
    <property type="molecule type" value="Genomic_DNA"/>
</dbReference>
<gene>
    <name evidence="2" type="ORF">UW63_C0002G0004</name>
</gene>
<evidence type="ECO:0000313" key="2">
    <source>
        <dbReference type="EMBL" id="KKT72036.1"/>
    </source>
</evidence>
<reference evidence="2 3" key="1">
    <citation type="journal article" date="2015" name="Nature">
        <title>rRNA introns, odd ribosomes, and small enigmatic genomes across a large radiation of phyla.</title>
        <authorList>
            <person name="Brown C.T."/>
            <person name="Hug L.A."/>
            <person name="Thomas B.C."/>
            <person name="Sharon I."/>
            <person name="Castelle C.J."/>
            <person name="Singh A."/>
            <person name="Wilkins M.J."/>
            <person name="Williams K.H."/>
            <person name="Banfield J.F."/>
        </authorList>
    </citation>
    <scope>NUCLEOTIDE SEQUENCE [LARGE SCALE GENOMIC DNA]</scope>
</reference>
<protein>
    <recommendedName>
        <fullName evidence="1">Glycosyltransferase subfamily 4-like N-terminal domain-containing protein</fullName>
    </recommendedName>
</protein>
<evidence type="ECO:0000313" key="3">
    <source>
        <dbReference type="Proteomes" id="UP000034154"/>
    </source>
</evidence>
<evidence type="ECO:0000259" key="1">
    <source>
        <dbReference type="Pfam" id="PF13439"/>
    </source>
</evidence>
<accession>A0A0G1JKD8</accession>
<comment type="caution">
    <text evidence="2">The sequence shown here is derived from an EMBL/GenBank/DDBJ whole genome shotgun (WGS) entry which is preliminary data.</text>
</comment>
<dbReference type="Gene3D" id="3.40.50.2000">
    <property type="entry name" value="Glycogen Phosphorylase B"/>
    <property type="match status" value="2"/>
</dbReference>
<organism evidence="2 3">
    <name type="scientific">Candidatus Uhrbacteria bacterium GW2011_GWF2_44_350</name>
    <dbReference type="NCBI Taxonomy" id="1619000"/>
    <lineage>
        <taxon>Bacteria</taxon>
        <taxon>Candidatus Uhriibacteriota</taxon>
    </lineage>
</organism>
<sequence>MLKQKKESINKISFFTLEVSGNSGGRVYLKMVQDVLAPVSKLKFIKDYKRHYRWFRGRKIIHLFKIFFDIIRIHDTESFYLWDDISIIFFSKQKLKKTLFIFHHLDQKHFDSAPFENLIWHLVLKQLKYCNKVICVSPYWKKFLSEKKIRAEIIYNSFDVERIQRHASRHNKTILKLPEDRINVYLGQGALFKGVDEIFNKFKEDKRINLFITAKNDTGLPVKCYNGLEYDDYLNLVSQADVAIFASSLLEGWNRCATETILLGIPCILKPIAGLGDLQHITNMPIYTNDLTFEDLVSITQNKYKFTKSSSNTLSAFNLKYFSESWLRVVINLCAYE</sequence>
<dbReference type="InterPro" id="IPR028098">
    <property type="entry name" value="Glyco_trans_4-like_N"/>
</dbReference>
<dbReference type="AlphaFoldDB" id="A0A0G1JKD8"/>
<dbReference type="Pfam" id="PF13439">
    <property type="entry name" value="Glyco_transf_4"/>
    <property type="match status" value="1"/>
</dbReference>
<feature type="domain" description="Glycosyltransferase subfamily 4-like N-terminal" evidence="1">
    <location>
        <begin position="20"/>
        <end position="162"/>
    </location>
</feature>
<name>A0A0G1JKD8_9BACT</name>
<dbReference type="SUPFAM" id="SSF53756">
    <property type="entry name" value="UDP-Glycosyltransferase/glycogen phosphorylase"/>
    <property type="match status" value="1"/>
</dbReference>
<dbReference type="Proteomes" id="UP000034154">
    <property type="component" value="Unassembled WGS sequence"/>
</dbReference>
<proteinExistence type="predicted"/>